<dbReference type="CDD" id="cd00084">
    <property type="entry name" value="HMG-box_SF"/>
    <property type="match status" value="1"/>
</dbReference>
<protein>
    <recommendedName>
        <fullName evidence="3">HMG box domain-containing protein</fullName>
    </recommendedName>
</protein>
<name>A0A6H5IY19_9HYME</name>
<dbReference type="EMBL" id="CADCXV010000983">
    <property type="protein sequence ID" value="CAB0039831.1"/>
    <property type="molecule type" value="Genomic_DNA"/>
</dbReference>
<dbReference type="Gene3D" id="1.10.30.10">
    <property type="entry name" value="High mobility group box domain"/>
    <property type="match status" value="1"/>
</dbReference>
<evidence type="ECO:0008006" key="3">
    <source>
        <dbReference type="Google" id="ProtNLM"/>
    </source>
</evidence>
<dbReference type="Proteomes" id="UP000479190">
    <property type="component" value="Unassembled WGS sequence"/>
</dbReference>
<proteinExistence type="predicted"/>
<reference evidence="1 2" key="1">
    <citation type="submission" date="2020-02" db="EMBL/GenBank/DDBJ databases">
        <authorList>
            <person name="Ferguson B K."/>
        </authorList>
    </citation>
    <scope>NUCLEOTIDE SEQUENCE [LARGE SCALE GENOMIC DNA]</scope>
</reference>
<keyword evidence="2" id="KW-1185">Reference proteome</keyword>
<dbReference type="GO" id="GO:0005634">
    <property type="term" value="C:nucleus"/>
    <property type="evidence" value="ECO:0007669"/>
    <property type="project" value="UniProtKB-ARBA"/>
</dbReference>
<sequence>MGNNKSAVKSAVCPSSCPPPKPACCPAKKRAATAPKAMGCPPKKKRRCRPKPPQVNGFIIFFMEVLKRNPNGCVINIAKEAGKCWRRMTRAQRCVYIMRAKRRKYQNVKRVEDDRVFDVLSSSRKENRPCDAISPPNPNVLYYSRLPTVIKFQFGTDIHRTLPMSLREGTGTNLVNSQVLSWQRQHVVYLEKKFKEVNPSELSKFGSAPMSLREGAGTNLVNSQVLSWQRQHVVYLEKKFKEVNPSELSKFGSAPMSLREGADRCCIYLFHCESARISMSKTICKTEHKHFLPSVKIENENRTNDINENLSIEFECNCPFIVDIFRDRTAALRQGRGDFLSDLRHCVDRIIARRVQLYLALHFDFLYIYVKTKYRLVVALRCDIESTLNSTLKLTGIFGKEIPAAWQAATPKARKRTTCCFIVILYCRIDRCILYSVNRKTHSWIFPSYTVRPLSSPIVFNHSRLSLALVDGITQRPYHARVCKSKSENLGKQERLKNFQGNSLTCKHLLEASKGILLQRLIPLSEETSRLR</sequence>
<dbReference type="AlphaFoldDB" id="A0A6H5IY19"/>
<gene>
    <name evidence="1" type="ORF">TBRA_LOCUS11569</name>
</gene>
<evidence type="ECO:0000313" key="2">
    <source>
        <dbReference type="Proteomes" id="UP000479190"/>
    </source>
</evidence>
<dbReference type="SUPFAM" id="SSF47095">
    <property type="entry name" value="HMG-box"/>
    <property type="match status" value="1"/>
</dbReference>
<dbReference type="InterPro" id="IPR036910">
    <property type="entry name" value="HMG_box_dom_sf"/>
</dbReference>
<evidence type="ECO:0000313" key="1">
    <source>
        <dbReference type="EMBL" id="CAB0039831.1"/>
    </source>
</evidence>
<accession>A0A6H5IY19</accession>
<organism evidence="1 2">
    <name type="scientific">Trichogramma brassicae</name>
    <dbReference type="NCBI Taxonomy" id="86971"/>
    <lineage>
        <taxon>Eukaryota</taxon>
        <taxon>Metazoa</taxon>
        <taxon>Ecdysozoa</taxon>
        <taxon>Arthropoda</taxon>
        <taxon>Hexapoda</taxon>
        <taxon>Insecta</taxon>
        <taxon>Pterygota</taxon>
        <taxon>Neoptera</taxon>
        <taxon>Endopterygota</taxon>
        <taxon>Hymenoptera</taxon>
        <taxon>Apocrita</taxon>
        <taxon>Proctotrupomorpha</taxon>
        <taxon>Chalcidoidea</taxon>
        <taxon>Trichogrammatidae</taxon>
        <taxon>Trichogramma</taxon>
    </lineage>
</organism>